<dbReference type="EMBL" id="LSYS01006159">
    <property type="protein sequence ID" value="OPJ75851.1"/>
    <property type="molecule type" value="Genomic_DNA"/>
</dbReference>
<dbReference type="Proteomes" id="UP000190648">
    <property type="component" value="Unassembled WGS sequence"/>
</dbReference>
<keyword evidence="2" id="KW-1185">Reference proteome</keyword>
<organism evidence="1 2">
    <name type="scientific">Patagioenas fasciata monilis</name>
    <dbReference type="NCBI Taxonomy" id="372326"/>
    <lineage>
        <taxon>Eukaryota</taxon>
        <taxon>Metazoa</taxon>
        <taxon>Chordata</taxon>
        <taxon>Craniata</taxon>
        <taxon>Vertebrata</taxon>
        <taxon>Euteleostomi</taxon>
        <taxon>Archelosauria</taxon>
        <taxon>Archosauria</taxon>
        <taxon>Dinosauria</taxon>
        <taxon>Saurischia</taxon>
        <taxon>Theropoda</taxon>
        <taxon>Coelurosauria</taxon>
        <taxon>Aves</taxon>
        <taxon>Neognathae</taxon>
        <taxon>Neoaves</taxon>
        <taxon>Columbimorphae</taxon>
        <taxon>Columbiformes</taxon>
        <taxon>Columbidae</taxon>
        <taxon>Patagioenas</taxon>
    </lineage>
</organism>
<sequence>MLFVEIRIQQSKPHGIVHLVTSPLVWTRRQRNPYVQMNGNEHCQRGKKIESLLWLPGPRAAGANCVNGILWSVTIQNKPLRKTDVMKWKVIKIASSKFCVSKCTKQEPSW</sequence>
<dbReference type="AlphaFoldDB" id="A0A1V4JUK3"/>
<proteinExistence type="predicted"/>
<protein>
    <submittedName>
        <fullName evidence="1">Uncharacterized protein</fullName>
    </submittedName>
</protein>
<evidence type="ECO:0000313" key="2">
    <source>
        <dbReference type="Proteomes" id="UP000190648"/>
    </source>
</evidence>
<comment type="caution">
    <text evidence="1">The sequence shown here is derived from an EMBL/GenBank/DDBJ whole genome shotgun (WGS) entry which is preliminary data.</text>
</comment>
<evidence type="ECO:0000313" key="1">
    <source>
        <dbReference type="EMBL" id="OPJ75851.1"/>
    </source>
</evidence>
<accession>A0A1V4JUK3</accession>
<name>A0A1V4JUK3_PATFA</name>
<reference evidence="1 2" key="1">
    <citation type="submission" date="2016-02" db="EMBL/GenBank/DDBJ databases">
        <title>Band-tailed pigeon sequencing and assembly.</title>
        <authorList>
            <person name="Soares A.E."/>
            <person name="Novak B.J."/>
            <person name="Rice E.S."/>
            <person name="O'Connell B."/>
            <person name="Chang D."/>
            <person name="Weber S."/>
            <person name="Shapiro B."/>
        </authorList>
    </citation>
    <scope>NUCLEOTIDE SEQUENCE [LARGE SCALE GENOMIC DNA]</scope>
    <source>
        <strain evidence="1">BTP2013</strain>
        <tissue evidence="1">Blood</tissue>
    </source>
</reference>
<gene>
    <name evidence="1" type="ORF">AV530_011998</name>
</gene>